<name>A0A8S0Z0K3_ARCPL</name>
<comment type="caution">
    <text evidence="2">The sequence shown here is derived from an EMBL/GenBank/DDBJ whole genome shotgun (WGS) entry which is preliminary data.</text>
</comment>
<feature type="compositionally biased region" description="Basic residues" evidence="1">
    <location>
        <begin position="311"/>
        <end position="331"/>
    </location>
</feature>
<feature type="compositionally biased region" description="Basic residues" evidence="1">
    <location>
        <begin position="131"/>
        <end position="141"/>
    </location>
</feature>
<evidence type="ECO:0000313" key="3">
    <source>
        <dbReference type="Proteomes" id="UP000494106"/>
    </source>
</evidence>
<feature type="region of interest" description="Disordered" evidence="1">
    <location>
        <begin position="25"/>
        <end position="68"/>
    </location>
</feature>
<feature type="region of interest" description="Disordered" evidence="1">
    <location>
        <begin position="226"/>
        <end position="331"/>
    </location>
</feature>
<dbReference type="OrthoDB" id="10578625at2759"/>
<dbReference type="Proteomes" id="UP000494106">
    <property type="component" value="Unassembled WGS sequence"/>
</dbReference>
<gene>
    <name evidence="2" type="ORF">APLA_LOCUS2822</name>
</gene>
<protein>
    <submittedName>
        <fullName evidence="2">Uncharacterized protein</fullName>
    </submittedName>
</protein>
<feature type="compositionally biased region" description="Low complexity" evidence="1">
    <location>
        <begin position="142"/>
        <end position="153"/>
    </location>
</feature>
<feature type="compositionally biased region" description="Polar residues" evidence="1">
    <location>
        <begin position="241"/>
        <end position="290"/>
    </location>
</feature>
<evidence type="ECO:0000256" key="1">
    <source>
        <dbReference type="SAM" id="MobiDB-lite"/>
    </source>
</evidence>
<feature type="region of interest" description="Disordered" evidence="1">
    <location>
        <begin position="121"/>
        <end position="155"/>
    </location>
</feature>
<sequence>MDQRDRPMSFEERQMEQLLSSLQRLLLSTPQESGAPGTPGTPGTPRVPVELWESSDEQDPANNSPASEFDVIDPEVAAAELNHVLAQLSWRQNLLEEENCPFIWNYFNVAIQIMADLHKEHSPRPVETRRKLNRPHPRTRSTRTQQSPSSPDTRAPSLDYLFKCSTCCDMITTLYERFNPDLCSFSNELQEVLAELPNPFLNEASSSQLWQTSIDTERSRYIDESRYNIQPQRPSSPVPNLPSTSRQYYFSEQPSPSEDMGSTSPVPNLPSTSRNINFSDAGQPSANSPSEMRPVHNPQRSTESPIDAERKKRILRLKKERSLYKQHKRRK</sequence>
<keyword evidence="3" id="KW-1185">Reference proteome</keyword>
<feature type="compositionally biased region" description="Basic and acidic residues" evidence="1">
    <location>
        <begin position="121"/>
        <end position="130"/>
    </location>
</feature>
<evidence type="ECO:0000313" key="2">
    <source>
        <dbReference type="EMBL" id="CAB3226369.1"/>
    </source>
</evidence>
<proteinExistence type="predicted"/>
<reference evidence="2 3" key="1">
    <citation type="submission" date="2020-04" db="EMBL/GenBank/DDBJ databases">
        <authorList>
            <person name="Wallbank WR R."/>
            <person name="Pardo Diaz C."/>
            <person name="Kozak K."/>
            <person name="Martin S."/>
            <person name="Jiggins C."/>
            <person name="Moest M."/>
            <person name="Warren A I."/>
            <person name="Byers J.R.P. K."/>
            <person name="Montejo-Kovacevich G."/>
            <person name="Yen C E."/>
        </authorList>
    </citation>
    <scope>NUCLEOTIDE SEQUENCE [LARGE SCALE GENOMIC DNA]</scope>
</reference>
<accession>A0A8S0Z0K3</accession>
<organism evidence="2 3">
    <name type="scientific">Arctia plantaginis</name>
    <name type="common">Wood tiger moth</name>
    <name type="synonym">Phalaena plantaginis</name>
    <dbReference type="NCBI Taxonomy" id="874455"/>
    <lineage>
        <taxon>Eukaryota</taxon>
        <taxon>Metazoa</taxon>
        <taxon>Ecdysozoa</taxon>
        <taxon>Arthropoda</taxon>
        <taxon>Hexapoda</taxon>
        <taxon>Insecta</taxon>
        <taxon>Pterygota</taxon>
        <taxon>Neoptera</taxon>
        <taxon>Endopterygota</taxon>
        <taxon>Lepidoptera</taxon>
        <taxon>Glossata</taxon>
        <taxon>Ditrysia</taxon>
        <taxon>Noctuoidea</taxon>
        <taxon>Erebidae</taxon>
        <taxon>Arctiinae</taxon>
        <taxon>Arctia</taxon>
    </lineage>
</organism>
<dbReference type="EMBL" id="CADEBC010000208">
    <property type="protein sequence ID" value="CAB3226369.1"/>
    <property type="molecule type" value="Genomic_DNA"/>
</dbReference>
<dbReference type="AlphaFoldDB" id="A0A8S0Z0K3"/>